<keyword evidence="3" id="KW-1185">Reference proteome</keyword>
<reference evidence="2" key="2">
    <citation type="submission" date="2020-09" db="EMBL/GenBank/DDBJ databases">
        <authorList>
            <person name="Sun Q."/>
            <person name="Kim S."/>
        </authorList>
    </citation>
    <scope>NUCLEOTIDE SEQUENCE</scope>
    <source>
        <strain evidence="2">KCTC 23430</strain>
    </source>
</reference>
<feature type="transmembrane region" description="Helical" evidence="1">
    <location>
        <begin position="35"/>
        <end position="56"/>
    </location>
</feature>
<feature type="transmembrane region" description="Helical" evidence="1">
    <location>
        <begin position="89"/>
        <end position="108"/>
    </location>
</feature>
<keyword evidence="1" id="KW-0472">Membrane</keyword>
<evidence type="ECO:0000256" key="1">
    <source>
        <dbReference type="SAM" id="Phobius"/>
    </source>
</evidence>
<feature type="transmembrane region" description="Helical" evidence="1">
    <location>
        <begin position="12"/>
        <end position="29"/>
    </location>
</feature>
<evidence type="ECO:0008006" key="4">
    <source>
        <dbReference type="Google" id="ProtNLM"/>
    </source>
</evidence>
<evidence type="ECO:0000313" key="3">
    <source>
        <dbReference type="Proteomes" id="UP000644693"/>
    </source>
</evidence>
<name>A0A918XHQ2_9GAMM</name>
<keyword evidence="1" id="KW-0812">Transmembrane</keyword>
<proteinExistence type="predicted"/>
<dbReference type="AlphaFoldDB" id="A0A918XHQ2"/>
<comment type="caution">
    <text evidence="2">The sequence shown here is derived from an EMBL/GenBank/DDBJ whole genome shotgun (WGS) entry which is preliminary data.</text>
</comment>
<feature type="transmembrane region" description="Helical" evidence="1">
    <location>
        <begin position="63"/>
        <end position="83"/>
    </location>
</feature>
<dbReference type="Pfam" id="PF09842">
    <property type="entry name" value="DUF2069"/>
    <property type="match status" value="1"/>
</dbReference>
<sequence>MAVQREPLTRLLWSLTWLSYGCFVGQQATDALLRGAPWVIWVAKLLPLLIFLPGMLKDSLRSYVWLCFIALGYFVLGVERVFAQPHETVAWVGLSSVTLLFTAAMCYVRWRGREINPR</sequence>
<dbReference type="PROSITE" id="PS51257">
    <property type="entry name" value="PROKAR_LIPOPROTEIN"/>
    <property type="match status" value="1"/>
</dbReference>
<gene>
    <name evidence="2" type="ORF">GCM10007053_17070</name>
</gene>
<dbReference type="Proteomes" id="UP000644693">
    <property type="component" value="Unassembled WGS sequence"/>
</dbReference>
<protein>
    <recommendedName>
        <fullName evidence="4">DUF2069 domain-containing protein</fullName>
    </recommendedName>
</protein>
<dbReference type="EMBL" id="BMYM01000001">
    <property type="protein sequence ID" value="GHD32587.1"/>
    <property type="molecule type" value="Genomic_DNA"/>
</dbReference>
<evidence type="ECO:0000313" key="2">
    <source>
        <dbReference type="EMBL" id="GHD32587.1"/>
    </source>
</evidence>
<dbReference type="InterPro" id="IPR018643">
    <property type="entry name" value="DUF2069_membrane"/>
</dbReference>
<keyword evidence="1" id="KW-1133">Transmembrane helix</keyword>
<organism evidence="2 3">
    <name type="scientific">Parahalioglobus pacificus</name>
    <dbReference type="NCBI Taxonomy" id="930806"/>
    <lineage>
        <taxon>Bacteria</taxon>
        <taxon>Pseudomonadati</taxon>
        <taxon>Pseudomonadota</taxon>
        <taxon>Gammaproteobacteria</taxon>
        <taxon>Cellvibrionales</taxon>
        <taxon>Halieaceae</taxon>
        <taxon>Parahalioglobus</taxon>
    </lineage>
</organism>
<dbReference type="RefSeq" id="WP_189477122.1">
    <property type="nucleotide sequence ID" value="NZ_BMYM01000001.1"/>
</dbReference>
<reference evidence="2" key="1">
    <citation type="journal article" date="2014" name="Int. J. Syst. Evol. Microbiol.">
        <title>Complete genome sequence of Corynebacterium casei LMG S-19264T (=DSM 44701T), isolated from a smear-ripened cheese.</title>
        <authorList>
            <consortium name="US DOE Joint Genome Institute (JGI-PGF)"/>
            <person name="Walter F."/>
            <person name="Albersmeier A."/>
            <person name="Kalinowski J."/>
            <person name="Ruckert C."/>
        </authorList>
    </citation>
    <scope>NUCLEOTIDE SEQUENCE</scope>
    <source>
        <strain evidence="2">KCTC 23430</strain>
    </source>
</reference>
<accession>A0A918XHQ2</accession>